<evidence type="ECO:0000313" key="1">
    <source>
        <dbReference type="EMBL" id="MTK22789.1"/>
    </source>
</evidence>
<reference evidence="1 2" key="1">
    <citation type="journal article" date="2019" name="Nat. Med.">
        <title>A library of human gut bacterial isolates paired with longitudinal multiomics data enables mechanistic microbiome research.</title>
        <authorList>
            <person name="Poyet M."/>
            <person name="Groussin M."/>
            <person name="Gibbons S.M."/>
            <person name="Avila-Pacheco J."/>
            <person name="Jiang X."/>
            <person name="Kearney S.M."/>
            <person name="Perrotta A.R."/>
            <person name="Berdy B."/>
            <person name="Zhao S."/>
            <person name="Lieberman T.D."/>
            <person name="Swanson P.K."/>
            <person name="Smith M."/>
            <person name="Roesemann S."/>
            <person name="Alexander J.E."/>
            <person name="Rich S.A."/>
            <person name="Livny J."/>
            <person name="Vlamakis H."/>
            <person name="Clish C."/>
            <person name="Bullock K."/>
            <person name="Deik A."/>
            <person name="Scott J."/>
            <person name="Pierce K.A."/>
            <person name="Xavier R.J."/>
            <person name="Alm E.J."/>
        </authorList>
    </citation>
    <scope>NUCLEOTIDE SEQUENCE [LARGE SCALE GENOMIC DNA]</scope>
    <source>
        <strain evidence="1 2">BIOML-A198</strain>
    </source>
</reference>
<dbReference type="EMBL" id="WMQE01000058">
    <property type="protein sequence ID" value="MTK22789.1"/>
    <property type="molecule type" value="Genomic_DNA"/>
</dbReference>
<name>A0A9X4XG63_9FIRM</name>
<organism evidence="1 2">
    <name type="scientific">Turicibacter sanguinis</name>
    <dbReference type="NCBI Taxonomy" id="154288"/>
    <lineage>
        <taxon>Bacteria</taxon>
        <taxon>Bacillati</taxon>
        <taxon>Bacillota</taxon>
        <taxon>Erysipelotrichia</taxon>
        <taxon>Erysipelotrichales</taxon>
        <taxon>Turicibacteraceae</taxon>
        <taxon>Turicibacter</taxon>
    </lineage>
</organism>
<dbReference type="GO" id="GO:0004519">
    <property type="term" value="F:endonuclease activity"/>
    <property type="evidence" value="ECO:0007669"/>
    <property type="project" value="UniProtKB-KW"/>
</dbReference>
<proteinExistence type="predicted"/>
<comment type="caution">
    <text evidence="1">The sequence shown here is derived from an EMBL/GenBank/DDBJ whole genome shotgun (WGS) entry which is preliminary data.</text>
</comment>
<protein>
    <submittedName>
        <fullName evidence="1">HNH endonuclease</fullName>
    </submittedName>
</protein>
<keyword evidence="1" id="KW-0540">Nuclease</keyword>
<accession>A0A9X4XG63</accession>
<dbReference type="Proteomes" id="UP000487649">
    <property type="component" value="Unassembled WGS sequence"/>
</dbReference>
<sequence length="69" mass="8017">MFKTLDSFYKSDKWINFRLAYIGEHNPICADCQKFIIESKGLHLHHIEELTLENVNDANVSLNPDNIVI</sequence>
<evidence type="ECO:0000313" key="2">
    <source>
        <dbReference type="Proteomes" id="UP000487649"/>
    </source>
</evidence>
<keyword evidence="1" id="KW-0255">Endonuclease</keyword>
<gene>
    <name evidence="1" type="ORF">GMA92_15440</name>
</gene>
<feature type="non-terminal residue" evidence="1">
    <location>
        <position position="69"/>
    </location>
</feature>
<dbReference type="AlphaFoldDB" id="A0A9X4XG63"/>
<keyword evidence="1" id="KW-0378">Hydrolase</keyword>